<keyword evidence="4 7" id="KW-0812">Transmembrane</keyword>
<evidence type="ECO:0000256" key="6">
    <source>
        <dbReference type="ARBA" id="ARBA00023136"/>
    </source>
</evidence>
<gene>
    <name evidence="9" type="ORF">GCM10011571_09890</name>
</gene>
<reference evidence="9" key="2">
    <citation type="submission" date="2020-09" db="EMBL/GenBank/DDBJ databases">
        <authorList>
            <person name="Sun Q."/>
            <person name="Zhou Y."/>
        </authorList>
    </citation>
    <scope>NUCLEOTIDE SEQUENCE</scope>
    <source>
        <strain evidence="9">CGMCC 1.15179</strain>
    </source>
</reference>
<evidence type="ECO:0000313" key="9">
    <source>
        <dbReference type="EMBL" id="GGE10601.1"/>
    </source>
</evidence>
<dbReference type="EMBL" id="BMHQ01000003">
    <property type="protein sequence ID" value="GGE10601.1"/>
    <property type="molecule type" value="Genomic_DNA"/>
</dbReference>
<reference evidence="9" key="1">
    <citation type="journal article" date="2014" name="Int. J. Syst. Evol. Microbiol.">
        <title>Complete genome sequence of Corynebacterium casei LMG S-19264T (=DSM 44701T), isolated from a smear-ripened cheese.</title>
        <authorList>
            <consortium name="US DOE Joint Genome Institute (JGI-PGF)"/>
            <person name="Walter F."/>
            <person name="Albersmeier A."/>
            <person name="Kalinowski J."/>
            <person name="Ruckert C."/>
        </authorList>
    </citation>
    <scope>NUCLEOTIDE SEQUENCE</scope>
    <source>
        <strain evidence="9">CGMCC 1.15179</strain>
    </source>
</reference>
<comment type="subcellular location">
    <subcellularLocation>
        <location evidence="1">Cell membrane</location>
        <topology evidence="1">Multi-pass membrane protein</topology>
    </subcellularLocation>
</comment>
<dbReference type="PANTHER" id="PTHR34582:SF5">
    <property type="entry name" value="UPF0702 TRANSMEMBRANE PROTEIN YETF"/>
    <property type="match status" value="1"/>
</dbReference>
<dbReference type="Proteomes" id="UP000625210">
    <property type="component" value="Unassembled WGS sequence"/>
</dbReference>
<accession>A0A8J2VEP9</accession>
<evidence type="ECO:0000256" key="4">
    <source>
        <dbReference type="ARBA" id="ARBA00022692"/>
    </source>
</evidence>
<keyword evidence="5 7" id="KW-1133">Transmembrane helix</keyword>
<keyword evidence="10" id="KW-1185">Reference proteome</keyword>
<feature type="transmembrane region" description="Helical" evidence="7">
    <location>
        <begin position="57"/>
        <end position="76"/>
    </location>
</feature>
<dbReference type="Pfam" id="PF04239">
    <property type="entry name" value="DUF421"/>
    <property type="match status" value="1"/>
</dbReference>
<dbReference type="InterPro" id="IPR023090">
    <property type="entry name" value="UPF0702_alpha/beta_dom_sf"/>
</dbReference>
<organism evidence="9 10">
    <name type="scientific">Marinithermofilum abyssi</name>
    <dbReference type="NCBI Taxonomy" id="1571185"/>
    <lineage>
        <taxon>Bacteria</taxon>
        <taxon>Bacillati</taxon>
        <taxon>Bacillota</taxon>
        <taxon>Bacilli</taxon>
        <taxon>Bacillales</taxon>
        <taxon>Thermoactinomycetaceae</taxon>
        <taxon>Marinithermofilum</taxon>
    </lineage>
</organism>
<feature type="transmembrane region" description="Helical" evidence="7">
    <location>
        <begin position="35"/>
        <end position="51"/>
    </location>
</feature>
<dbReference type="RefSeq" id="WP_229751830.1">
    <property type="nucleotide sequence ID" value="NZ_BMHQ01000003.1"/>
</dbReference>
<dbReference type="InterPro" id="IPR007353">
    <property type="entry name" value="DUF421"/>
</dbReference>
<dbReference type="Gene3D" id="3.30.240.20">
    <property type="entry name" value="bsu07140 like domains"/>
    <property type="match status" value="2"/>
</dbReference>
<comment type="similarity">
    <text evidence="2">Belongs to the UPF0702 family.</text>
</comment>
<evidence type="ECO:0000256" key="2">
    <source>
        <dbReference type="ARBA" id="ARBA00006448"/>
    </source>
</evidence>
<evidence type="ECO:0000256" key="3">
    <source>
        <dbReference type="ARBA" id="ARBA00022475"/>
    </source>
</evidence>
<dbReference type="AlphaFoldDB" id="A0A8J2VEP9"/>
<comment type="caution">
    <text evidence="9">The sequence shown here is derived from an EMBL/GenBank/DDBJ whole genome shotgun (WGS) entry which is preliminary data.</text>
</comment>
<keyword evidence="6 7" id="KW-0472">Membrane</keyword>
<evidence type="ECO:0000259" key="8">
    <source>
        <dbReference type="Pfam" id="PF04239"/>
    </source>
</evidence>
<proteinExistence type="inferred from homology"/>
<protein>
    <submittedName>
        <fullName evidence="9">DUF421 domain-containing protein</fullName>
    </submittedName>
</protein>
<dbReference type="GO" id="GO:0005886">
    <property type="term" value="C:plasma membrane"/>
    <property type="evidence" value="ECO:0007669"/>
    <property type="project" value="UniProtKB-SubCell"/>
</dbReference>
<name>A0A8J2VEP9_9BACL</name>
<keyword evidence="3" id="KW-1003">Cell membrane</keyword>
<feature type="transmembrane region" description="Helical" evidence="7">
    <location>
        <begin position="6"/>
        <end position="23"/>
    </location>
</feature>
<evidence type="ECO:0000256" key="5">
    <source>
        <dbReference type="ARBA" id="ARBA00022989"/>
    </source>
</evidence>
<sequence length="230" mass="25868">MFEIIWKTFIMFILTVAVIRTIGKSAIVQLTPYDLVAIVIIGTVAAEPLISTEIGPSILTLGVLTVMYLLFAQLTLHHVGNSLFLGKPTILIKKGEIVEDHLEKNHVSVSQLLATLRASGYPDVSKIDYAILEPIGQISIIPKPEITPLSAKDIGLELPYEGLPIAVIVDGQIQKHNLRIIDRDEQWLDQQLKKQNVQDTRRVLYAFKKENQEDLIISLRQPHKLPNEWI</sequence>
<feature type="domain" description="YetF C-terminal" evidence="8">
    <location>
        <begin position="83"/>
        <end position="206"/>
    </location>
</feature>
<evidence type="ECO:0000256" key="1">
    <source>
        <dbReference type="ARBA" id="ARBA00004651"/>
    </source>
</evidence>
<evidence type="ECO:0000256" key="7">
    <source>
        <dbReference type="SAM" id="Phobius"/>
    </source>
</evidence>
<dbReference type="PANTHER" id="PTHR34582">
    <property type="entry name" value="UPF0702 TRANSMEMBRANE PROTEIN YCAP"/>
    <property type="match status" value="1"/>
</dbReference>
<evidence type="ECO:0000313" key="10">
    <source>
        <dbReference type="Proteomes" id="UP000625210"/>
    </source>
</evidence>